<dbReference type="InterPro" id="IPR020821">
    <property type="entry name" value="ENPP1-3/EXOG-like_nuc-like"/>
</dbReference>
<evidence type="ECO:0000313" key="6">
    <source>
        <dbReference type="EMBL" id="KAJ7374446.1"/>
    </source>
</evidence>
<keyword evidence="7" id="KW-1185">Reference proteome</keyword>
<dbReference type="PANTHER" id="PTHR13966">
    <property type="entry name" value="ENDONUCLEASE RELATED"/>
    <property type="match status" value="1"/>
</dbReference>
<evidence type="ECO:0000259" key="5">
    <source>
        <dbReference type="SMART" id="SM00892"/>
    </source>
</evidence>
<feature type="binding site" evidence="3">
    <location>
        <position position="206"/>
    </location>
    <ligand>
        <name>Mg(2+)</name>
        <dbReference type="ChEBI" id="CHEBI:18420"/>
        <note>catalytic</note>
    </ligand>
</feature>
<dbReference type="GO" id="GO:0046872">
    <property type="term" value="F:metal ion binding"/>
    <property type="evidence" value="ECO:0007669"/>
    <property type="project" value="UniProtKB-KW"/>
</dbReference>
<organism evidence="6 7">
    <name type="scientific">Desmophyllum pertusum</name>
    <dbReference type="NCBI Taxonomy" id="174260"/>
    <lineage>
        <taxon>Eukaryota</taxon>
        <taxon>Metazoa</taxon>
        <taxon>Cnidaria</taxon>
        <taxon>Anthozoa</taxon>
        <taxon>Hexacorallia</taxon>
        <taxon>Scleractinia</taxon>
        <taxon>Caryophylliina</taxon>
        <taxon>Caryophylliidae</taxon>
        <taxon>Desmophyllum</taxon>
    </lineage>
</organism>
<dbReference type="Pfam" id="PF01223">
    <property type="entry name" value="Endonuclease_NS"/>
    <property type="match status" value="1"/>
</dbReference>
<proteinExistence type="inferred from homology"/>
<comment type="caution">
    <text evidence="6">The sequence shown here is derived from an EMBL/GenBank/DDBJ whole genome shotgun (WGS) entry which is preliminary data.</text>
</comment>
<dbReference type="GO" id="GO:0005634">
    <property type="term" value="C:nucleus"/>
    <property type="evidence" value="ECO:0007669"/>
    <property type="project" value="TreeGrafter"/>
</dbReference>
<evidence type="ECO:0000256" key="2">
    <source>
        <dbReference type="PIRSR" id="PIRSR640255-1"/>
    </source>
</evidence>
<dbReference type="GO" id="GO:0005743">
    <property type="term" value="C:mitochondrial inner membrane"/>
    <property type="evidence" value="ECO:0007669"/>
    <property type="project" value="TreeGrafter"/>
</dbReference>
<dbReference type="InterPro" id="IPR001604">
    <property type="entry name" value="Endo_G_ENPP1-like_dom"/>
</dbReference>
<dbReference type="Proteomes" id="UP001163046">
    <property type="component" value="Unassembled WGS sequence"/>
</dbReference>
<evidence type="ECO:0000256" key="1">
    <source>
        <dbReference type="ARBA" id="ARBA00010052"/>
    </source>
</evidence>
<evidence type="ECO:0000259" key="4">
    <source>
        <dbReference type="SMART" id="SM00477"/>
    </source>
</evidence>
<name>A0A9W9Z3D1_9CNID</name>
<sequence>MKTKRSFVVLFVVVFGGLFVILQRSDQSPTSELTETARQKRVAKIGYDAFSNNINGCLFYYWTRFFDKNQTPVLEKVVTCNGNSQIGLCYGANKQMPQYAACYNKDTLIPDFTGHIVRPNIGGKKEIPYLEQMLNMCFSHFQGPRGATDEDYRTELQRGLYGNYNLQSQQFFARGHLTPKADFTTDEERAYTMITTNIAPQWQLFNGGNWENLEKALRKYATQTNHVLYVFTGTGGKATNEKGDVIKLNKRVLAPKWYWKAVCDPIAKQSVFFFGENTIGDVNGMEGQQAKGCYGEVQTKKNGEVQNKKNGKVQTKKYGKVQNKKYGKMQTKKLGVIKCYSLSYAKKMFKEDFQIPDFHVKNCVPSNIGENFRPFIENNLK</sequence>
<gene>
    <name evidence="6" type="ORF">OS493_007552</name>
</gene>
<evidence type="ECO:0000313" key="7">
    <source>
        <dbReference type="Proteomes" id="UP001163046"/>
    </source>
</evidence>
<feature type="active site" description="Proton acceptor" evidence="2">
    <location>
        <position position="176"/>
    </location>
</feature>
<dbReference type="GO" id="GO:0000014">
    <property type="term" value="F:single-stranded DNA endodeoxyribonuclease activity"/>
    <property type="evidence" value="ECO:0007669"/>
    <property type="project" value="TreeGrafter"/>
</dbReference>
<dbReference type="SMART" id="SM00477">
    <property type="entry name" value="NUC"/>
    <property type="match status" value="1"/>
</dbReference>
<dbReference type="Gene3D" id="3.40.570.10">
    <property type="entry name" value="Extracellular Endonuclease, subunit A"/>
    <property type="match status" value="1"/>
</dbReference>
<protein>
    <submittedName>
        <fullName evidence="6">Uncharacterized protein</fullName>
    </submittedName>
</protein>
<dbReference type="PANTHER" id="PTHR13966:SF17">
    <property type="entry name" value="ENDONUCLEASE-RELATED"/>
    <property type="match status" value="1"/>
</dbReference>
<dbReference type="GO" id="GO:0003676">
    <property type="term" value="F:nucleic acid binding"/>
    <property type="evidence" value="ECO:0007669"/>
    <property type="project" value="InterPro"/>
</dbReference>
<comment type="similarity">
    <text evidence="1">Belongs to the DNA/RNA non-specific endonuclease family.</text>
</comment>
<dbReference type="SMART" id="SM00892">
    <property type="entry name" value="Endonuclease_NS"/>
    <property type="match status" value="1"/>
</dbReference>
<evidence type="ECO:0000256" key="3">
    <source>
        <dbReference type="PIRSR" id="PIRSR640255-2"/>
    </source>
</evidence>
<dbReference type="InterPro" id="IPR040255">
    <property type="entry name" value="Non-specific_endonuclease"/>
</dbReference>
<keyword evidence="3" id="KW-0479">Metal-binding</keyword>
<dbReference type="GO" id="GO:0004521">
    <property type="term" value="F:RNA endonuclease activity"/>
    <property type="evidence" value="ECO:0007669"/>
    <property type="project" value="TreeGrafter"/>
</dbReference>
<feature type="domain" description="ENPP1-3/EXOG-like endonuclease/phosphodiesterase" evidence="4">
    <location>
        <begin position="96"/>
        <end position="291"/>
    </location>
</feature>
<dbReference type="GO" id="GO:0006309">
    <property type="term" value="P:apoptotic DNA fragmentation"/>
    <property type="evidence" value="ECO:0007669"/>
    <property type="project" value="TreeGrafter"/>
</dbReference>
<accession>A0A9W9Z3D1</accession>
<dbReference type="InterPro" id="IPR044925">
    <property type="entry name" value="His-Me_finger_sf"/>
</dbReference>
<dbReference type="InterPro" id="IPR044929">
    <property type="entry name" value="DNA/RNA_non-sp_Endonuclease_sf"/>
</dbReference>
<reference evidence="6" key="1">
    <citation type="submission" date="2023-01" db="EMBL/GenBank/DDBJ databases">
        <title>Genome assembly of the deep-sea coral Lophelia pertusa.</title>
        <authorList>
            <person name="Herrera S."/>
            <person name="Cordes E."/>
        </authorList>
    </citation>
    <scope>NUCLEOTIDE SEQUENCE</scope>
    <source>
        <strain evidence="6">USNM1676648</strain>
        <tissue evidence="6">Polyp</tissue>
    </source>
</reference>
<dbReference type="SUPFAM" id="SSF54060">
    <property type="entry name" value="His-Me finger endonucleases"/>
    <property type="match status" value="1"/>
</dbReference>
<dbReference type="AlphaFoldDB" id="A0A9W9Z3D1"/>
<dbReference type="EMBL" id="MU826828">
    <property type="protein sequence ID" value="KAJ7374446.1"/>
    <property type="molecule type" value="Genomic_DNA"/>
</dbReference>
<dbReference type="OrthoDB" id="5945347at2759"/>
<feature type="domain" description="DNA/RNA non-specific endonuclease/pyrophosphatase/phosphodiesterase" evidence="5">
    <location>
        <begin position="95"/>
        <end position="325"/>
    </location>
</feature>